<evidence type="ECO:0000259" key="1">
    <source>
        <dbReference type="PROSITE" id="PS51918"/>
    </source>
</evidence>
<proteinExistence type="predicted"/>
<evidence type="ECO:0000313" key="3">
    <source>
        <dbReference type="Proteomes" id="UP000234271"/>
    </source>
</evidence>
<dbReference type="SFLD" id="SFLDS00029">
    <property type="entry name" value="Radical_SAM"/>
    <property type="match status" value="1"/>
</dbReference>
<gene>
    <name evidence="2" type="ORF">BLE401_10990</name>
</gene>
<dbReference type="GO" id="GO:0003824">
    <property type="term" value="F:catalytic activity"/>
    <property type="evidence" value="ECO:0007669"/>
    <property type="project" value="InterPro"/>
</dbReference>
<dbReference type="InterPro" id="IPR005909">
    <property type="entry name" value="RaSEA"/>
</dbReference>
<keyword evidence="3" id="KW-1185">Reference proteome</keyword>
<feature type="domain" description="Radical SAM core" evidence="1">
    <location>
        <begin position="27"/>
        <end position="272"/>
    </location>
</feature>
<dbReference type="InterPro" id="IPR006638">
    <property type="entry name" value="Elp3/MiaA/NifB-like_rSAM"/>
</dbReference>
<dbReference type="RefSeq" id="WP_062153583.1">
    <property type="nucleotide sequence ID" value="NZ_CP012373.2"/>
</dbReference>
<dbReference type="SUPFAM" id="SSF102114">
    <property type="entry name" value="Radical SAM enzymes"/>
    <property type="match status" value="1"/>
</dbReference>
<dbReference type="KEGG" id="blep:AL038_13275"/>
<evidence type="ECO:0000313" key="2">
    <source>
        <dbReference type="EMBL" id="AUI69171.1"/>
    </source>
</evidence>
<dbReference type="Gene3D" id="3.80.30.20">
    <property type="entry name" value="tm_1862 like domain"/>
    <property type="match status" value="1"/>
</dbReference>
<sequence>MPDLVDSSFNIKTTPPTRPIYMGKRKFLGLKDLVVSFYAQKCQFQCTYCNLPVKSHPDSLSADSIKEQIDWVFSEFADSLSSFQQFSVGNEGSIIDQSRFPAEAMDYLLERTRELTALEVLSLETRPEYISVDIIQHIRQRVTTPKIDVTIGFETQDDHLREVILKKSIRKKNFESKVKLLGELGVRLTCYVLLKPSPTMTEEEGISEAVASIEYLANICQQHGVELVIYLNPVYAAKGTPLAEAFRIHNYKPVRIQSVVEVIAEAREFNVPIYTGLWTESNAFSGGDYTIHPDYRPEIREAIRQYNLTQDFNLLTPYITQLKPDLLGEYVPLIARHTDH</sequence>
<reference evidence="3" key="1">
    <citation type="submission" date="2016-12" db="EMBL/GenBank/DDBJ databases">
        <title>Complete Genome Sequence of Beggiatoa leptomitiformis D-401.</title>
        <authorList>
            <person name="Fomenkov A."/>
            <person name="Vincze T."/>
            <person name="Grabovich M."/>
            <person name="Anton B.P."/>
            <person name="Dubinina G."/>
            <person name="Orlova M."/>
            <person name="Belousova E."/>
            <person name="Roberts R.J."/>
        </authorList>
    </citation>
    <scope>NUCLEOTIDE SEQUENCE [LARGE SCALE GENOMIC DNA]</scope>
    <source>
        <strain evidence="3">D-401</strain>
    </source>
</reference>
<dbReference type="OrthoDB" id="5170147at2"/>
<dbReference type="PIRSF" id="PIRSF004954">
    <property type="entry name" value="Radical_SAM"/>
    <property type="match status" value="1"/>
</dbReference>
<dbReference type="SMART" id="SM00729">
    <property type="entry name" value="Elp3"/>
    <property type="match status" value="1"/>
</dbReference>
<dbReference type="InterPro" id="IPR023404">
    <property type="entry name" value="rSAM_horseshoe"/>
</dbReference>
<name>A0A2N9YF77_9GAMM</name>
<protein>
    <submittedName>
        <fullName evidence="2">Radical SAM protein</fullName>
    </submittedName>
</protein>
<dbReference type="InterPro" id="IPR007197">
    <property type="entry name" value="rSAM"/>
</dbReference>
<dbReference type="EMBL" id="CP018889">
    <property type="protein sequence ID" value="AUI69171.1"/>
    <property type="molecule type" value="Genomic_DNA"/>
</dbReference>
<dbReference type="AlphaFoldDB" id="A0A2N9YF77"/>
<dbReference type="InterPro" id="IPR058240">
    <property type="entry name" value="rSAM_sf"/>
</dbReference>
<dbReference type="CDD" id="cd01335">
    <property type="entry name" value="Radical_SAM"/>
    <property type="match status" value="1"/>
</dbReference>
<accession>A0A2N9YF77</accession>
<dbReference type="Proteomes" id="UP000234271">
    <property type="component" value="Chromosome"/>
</dbReference>
<organism evidence="2 3">
    <name type="scientific">Beggiatoa leptomitoformis</name>
    <dbReference type="NCBI Taxonomy" id="288004"/>
    <lineage>
        <taxon>Bacteria</taxon>
        <taxon>Pseudomonadati</taxon>
        <taxon>Pseudomonadota</taxon>
        <taxon>Gammaproteobacteria</taxon>
        <taxon>Thiotrichales</taxon>
        <taxon>Thiotrichaceae</taxon>
        <taxon>Beggiatoa</taxon>
    </lineage>
</organism>
<dbReference type="GO" id="GO:0051536">
    <property type="term" value="F:iron-sulfur cluster binding"/>
    <property type="evidence" value="ECO:0007669"/>
    <property type="project" value="InterPro"/>
</dbReference>
<dbReference type="STRING" id="288004.AL038_13275"/>
<dbReference type="PROSITE" id="PS51918">
    <property type="entry name" value="RADICAL_SAM"/>
    <property type="match status" value="1"/>
</dbReference>